<dbReference type="Proteomes" id="UP000184304">
    <property type="component" value="Unassembled WGS sequence"/>
</dbReference>
<protein>
    <submittedName>
        <fullName evidence="2">Uncharacterized protein</fullName>
    </submittedName>
</protein>
<reference evidence="3" key="1">
    <citation type="journal article" date="2017" name="Genome Biol.">
        <title>Comparative genomics reveals high biological diversity and specific adaptations in the industrially and medically important fungal genus Aspergillus.</title>
        <authorList>
            <person name="de Vries R.P."/>
            <person name="Riley R."/>
            <person name="Wiebenga A."/>
            <person name="Aguilar-Osorio G."/>
            <person name="Amillis S."/>
            <person name="Uchima C.A."/>
            <person name="Anderluh G."/>
            <person name="Asadollahi M."/>
            <person name="Askin M."/>
            <person name="Barry K."/>
            <person name="Battaglia E."/>
            <person name="Bayram O."/>
            <person name="Benocci T."/>
            <person name="Braus-Stromeyer S.A."/>
            <person name="Caldana C."/>
            <person name="Canovas D."/>
            <person name="Cerqueira G.C."/>
            <person name="Chen F."/>
            <person name="Chen W."/>
            <person name="Choi C."/>
            <person name="Clum A."/>
            <person name="Dos Santos R.A."/>
            <person name="Damasio A.R."/>
            <person name="Diallinas G."/>
            <person name="Emri T."/>
            <person name="Fekete E."/>
            <person name="Flipphi M."/>
            <person name="Freyberg S."/>
            <person name="Gallo A."/>
            <person name="Gournas C."/>
            <person name="Habgood R."/>
            <person name="Hainaut M."/>
            <person name="Harispe M.L."/>
            <person name="Henrissat B."/>
            <person name="Hilden K.S."/>
            <person name="Hope R."/>
            <person name="Hossain A."/>
            <person name="Karabika E."/>
            <person name="Karaffa L."/>
            <person name="Karanyi Z."/>
            <person name="Krasevec N."/>
            <person name="Kuo A."/>
            <person name="Kusch H."/>
            <person name="LaButti K."/>
            <person name="Lagendijk E.L."/>
            <person name="Lapidus A."/>
            <person name="Levasseur A."/>
            <person name="Lindquist E."/>
            <person name="Lipzen A."/>
            <person name="Logrieco A.F."/>
            <person name="MacCabe A."/>
            <person name="Maekelae M.R."/>
            <person name="Malavazi I."/>
            <person name="Melin P."/>
            <person name="Meyer V."/>
            <person name="Mielnichuk N."/>
            <person name="Miskei M."/>
            <person name="Molnar A.P."/>
            <person name="Mule G."/>
            <person name="Ngan C.Y."/>
            <person name="Orejas M."/>
            <person name="Orosz E."/>
            <person name="Ouedraogo J.P."/>
            <person name="Overkamp K.M."/>
            <person name="Park H.-S."/>
            <person name="Perrone G."/>
            <person name="Piumi F."/>
            <person name="Punt P.J."/>
            <person name="Ram A.F."/>
            <person name="Ramon A."/>
            <person name="Rauscher S."/>
            <person name="Record E."/>
            <person name="Riano-Pachon D.M."/>
            <person name="Robert V."/>
            <person name="Roehrig J."/>
            <person name="Ruller R."/>
            <person name="Salamov A."/>
            <person name="Salih N.S."/>
            <person name="Samson R.A."/>
            <person name="Sandor E."/>
            <person name="Sanguinetti M."/>
            <person name="Schuetze T."/>
            <person name="Sepcic K."/>
            <person name="Shelest E."/>
            <person name="Sherlock G."/>
            <person name="Sophianopoulou V."/>
            <person name="Squina F.M."/>
            <person name="Sun H."/>
            <person name="Susca A."/>
            <person name="Todd R.B."/>
            <person name="Tsang A."/>
            <person name="Unkles S.E."/>
            <person name="van de Wiele N."/>
            <person name="van Rossen-Uffink D."/>
            <person name="Oliveira J.V."/>
            <person name="Vesth T.C."/>
            <person name="Visser J."/>
            <person name="Yu J.-H."/>
            <person name="Zhou M."/>
            <person name="Andersen M.R."/>
            <person name="Archer D.B."/>
            <person name="Baker S.E."/>
            <person name="Benoit I."/>
            <person name="Brakhage A.A."/>
            <person name="Braus G.H."/>
            <person name="Fischer R."/>
            <person name="Frisvad J.C."/>
            <person name="Goldman G.H."/>
            <person name="Houbraken J."/>
            <person name="Oakley B."/>
            <person name="Pocsi I."/>
            <person name="Scazzocchio C."/>
            <person name="Seiboth B."/>
            <person name="vanKuyk P.A."/>
            <person name="Wortman J."/>
            <person name="Dyer P.S."/>
            <person name="Grigoriev I.V."/>
        </authorList>
    </citation>
    <scope>NUCLEOTIDE SEQUENCE [LARGE SCALE GENOMIC DNA]</scope>
    <source>
        <strain evidence="3">CBS 134.48</strain>
    </source>
</reference>
<organism evidence="2 3">
    <name type="scientific">Aspergillus tubingensis (strain CBS 134.48)</name>
    <dbReference type="NCBI Taxonomy" id="767770"/>
    <lineage>
        <taxon>Eukaryota</taxon>
        <taxon>Fungi</taxon>
        <taxon>Dikarya</taxon>
        <taxon>Ascomycota</taxon>
        <taxon>Pezizomycotina</taxon>
        <taxon>Eurotiomycetes</taxon>
        <taxon>Eurotiomycetidae</taxon>
        <taxon>Eurotiales</taxon>
        <taxon>Aspergillaceae</taxon>
        <taxon>Aspergillus</taxon>
        <taxon>Aspergillus subgen. Circumdati</taxon>
    </lineage>
</organism>
<dbReference type="AlphaFoldDB" id="A0A1L9MTE7"/>
<dbReference type="EMBL" id="KV878207">
    <property type="protein sequence ID" value="OJI80298.1"/>
    <property type="molecule type" value="Genomic_DNA"/>
</dbReference>
<name>A0A1L9MTE7_ASPTC</name>
<keyword evidence="3" id="KW-1185">Reference proteome</keyword>
<accession>A0A1L9MTE7</accession>
<evidence type="ECO:0000256" key="1">
    <source>
        <dbReference type="SAM" id="MobiDB-lite"/>
    </source>
</evidence>
<feature type="region of interest" description="Disordered" evidence="1">
    <location>
        <begin position="77"/>
        <end position="97"/>
    </location>
</feature>
<dbReference type="VEuPathDB" id="FungiDB:ASPTUDRAFT_47392"/>
<evidence type="ECO:0000313" key="2">
    <source>
        <dbReference type="EMBL" id="OJI80298.1"/>
    </source>
</evidence>
<evidence type="ECO:0000313" key="3">
    <source>
        <dbReference type="Proteomes" id="UP000184304"/>
    </source>
</evidence>
<gene>
    <name evidence="2" type="ORF">ASPTUDRAFT_47392</name>
</gene>
<sequence length="97" mass="11124">MTNTSVTRPIPATPDALRSAKSNMQLCIWTTISIVGSVRGPCACSYPWCISVLLRLAFRNQFRTDLLDHRWKNVPRHSRFNRNTDEPYPTSTKNTSR</sequence>
<proteinExistence type="predicted"/>